<dbReference type="Gene3D" id="3.10.129.10">
    <property type="entry name" value="Hotdog Thioesterase"/>
    <property type="match status" value="1"/>
</dbReference>
<dbReference type="SUPFAM" id="SSF54637">
    <property type="entry name" value="Thioesterase/thiol ester dehydrase-isomerase"/>
    <property type="match status" value="1"/>
</dbReference>
<evidence type="ECO:0000256" key="5">
    <source>
        <dbReference type="ARBA" id="ARBA00022490"/>
    </source>
</evidence>
<sequence>MMPELATSQESDGEARLAALAVLAQQVRDLADAVTLTEVPQAELTAVTAELVALTERLGTARRETPLPPEFGPGGRYRHLGNAVVGDCNPHALPLVVEPDAGGGVRAGLAFRPSHEGPPGFVHGGVSAMVLDHLLGSAVAAAGKAAMTGTLSLRYRRPVPYGAPLVATAAVSRGEGRKTWAEGLIALPDGTALVEATGLFITPSQWVGVETRS</sequence>
<comment type="catalytic activity">
    <reaction evidence="21">
        <text>decanoyl-CoA + H2O = decanoate + CoA + H(+)</text>
        <dbReference type="Rhea" id="RHEA:40059"/>
        <dbReference type="ChEBI" id="CHEBI:15377"/>
        <dbReference type="ChEBI" id="CHEBI:15378"/>
        <dbReference type="ChEBI" id="CHEBI:27689"/>
        <dbReference type="ChEBI" id="CHEBI:57287"/>
        <dbReference type="ChEBI" id="CHEBI:61430"/>
    </reaction>
    <physiologicalReaction direction="left-to-right" evidence="21">
        <dbReference type="Rhea" id="RHEA:40060"/>
    </physiologicalReaction>
</comment>
<evidence type="ECO:0000256" key="4">
    <source>
        <dbReference type="ARBA" id="ARBA00022475"/>
    </source>
</evidence>
<evidence type="ECO:0000313" key="26">
    <source>
        <dbReference type="Proteomes" id="UP001596496"/>
    </source>
</evidence>
<comment type="catalytic activity">
    <reaction evidence="14">
        <text>(9Z)-octadecenoyl-CoA + H2O = (9Z)-octadecenoate + CoA + H(+)</text>
        <dbReference type="Rhea" id="RHEA:40139"/>
        <dbReference type="ChEBI" id="CHEBI:15377"/>
        <dbReference type="ChEBI" id="CHEBI:15378"/>
        <dbReference type="ChEBI" id="CHEBI:30823"/>
        <dbReference type="ChEBI" id="CHEBI:57287"/>
        <dbReference type="ChEBI" id="CHEBI:57387"/>
    </reaction>
    <physiologicalReaction direction="left-to-right" evidence="14">
        <dbReference type="Rhea" id="RHEA:40140"/>
    </physiologicalReaction>
</comment>
<comment type="catalytic activity">
    <reaction evidence="19">
        <text>octanoyl-CoA + H2O = octanoate + CoA + H(+)</text>
        <dbReference type="Rhea" id="RHEA:30143"/>
        <dbReference type="ChEBI" id="CHEBI:15377"/>
        <dbReference type="ChEBI" id="CHEBI:15378"/>
        <dbReference type="ChEBI" id="CHEBI:25646"/>
        <dbReference type="ChEBI" id="CHEBI:57287"/>
        <dbReference type="ChEBI" id="CHEBI:57386"/>
    </reaction>
    <physiologicalReaction direction="left-to-right" evidence="19">
        <dbReference type="Rhea" id="RHEA:30144"/>
    </physiologicalReaction>
</comment>
<comment type="catalytic activity">
    <reaction evidence="23">
        <text>tetradecanoyl-CoA + H2O = tetradecanoate + CoA + H(+)</text>
        <dbReference type="Rhea" id="RHEA:40119"/>
        <dbReference type="ChEBI" id="CHEBI:15377"/>
        <dbReference type="ChEBI" id="CHEBI:15378"/>
        <dbReference type="ChEBI" id="CHEBI:30807"/>
        <dbReference type="ChEBI" id="CHEBI:57287"/>
        <dbReference type="ChEBI" id="CHEBI:57385"/>
    </reaction>
    <physiologicalReaction direction="left-to-right" evidence="23">
        <dbReference type="Rhea" id="RHEA:40120"/>
    </physiologicalReaction>
</comment>
<evidence type="ECO:0000256" key="21">
    <source>
        <dbReference type="ARBA" id="ARBA00047969"/>
    </source>
</evidence>
<evidence type="ECO:0000256" key="8">
    <source>
        <dbReference type="ARBA" id="ARBA00022832"/>
    </source>
</evidence>
<accession>A0ABW2NV21</accession>
<evidence type="ECO:0000256" key="16">
    <source>
        <dbReference type="ARBA" id="ARBA00038848"/>
    </source>
</evidence>
<keyword evidence="10" id="KW-0443">Lipid metabolism</keyword>
<dbReference type="EMBL" id="JBHTCG010000001">
    <property type="protein sequence ID" value="MFC7381054.1"/>
    <property type="molecule type" value="Genomic_DNA"/>
</dbReference>
<dbReference type="RefSeq" id="WP_380824004.1">
    <property type="nucleotide sequence ID" value="NZ_JBHTCG010000001.1"/>
</dbReference>
<dbReference type="EC" id="3.1.2.2" evidence="16"/>
<evidence type="ECO:0000256" key="6">
    <source>
        <dbReference type="ARBA" id="ARBA00022703"/>
    </source>
</evidence>
<evidence type="ECO:0000256" key="23">
    <source>
        <dbReference type="ARBA" id="ARBA00048180"/>
    </source>
</evidence>
<comment type="catalytic activity">
    <reaction evidence="13">
        <text>(5Z,8Z,11Z,14Z)-eicosatetraenoyl-CoA + H2O = (5Z,8Z,11Z,14Z)-eicosatetraenoate + CoA + H(+)</text>
        <dbReference type="Rhea" id="RHEA:40151"/>
        <dbReference type="ChEBI" id="CHEBI:15377"/>
        <dbReference type="ChEBI" id="CHEBI:15378"/>
        <dbReference type="ChEBI" id="CHEBI:32395"/>
        <dbReference type="ChEBI" id="CHEBI:57287"/>
        <dbReference type="ChEBI" id="CHEBI:57368"/>
    </reaction>
    <physiologicalReaction direction="left-to-right" evidence="13">
        <dbReference type="Rhea" id="RHEA:40152"/>
    </physiologicalReaction>
</comment>
<reference evidence="26" key="1">
    <citation type="journal article" date="2019" name="Int. J. Syst. Evol. Microbiol.">
        <title>The Global Catalogue of Microorganisms (GCM) 10K type strain sequencing project: providing services to taxonomists for standard genome sequencing and annotation.</title>
        <authorList>
            <consortium name="The Broad Institute Genomics Platform"/>
            <consortium name="The Broad Institute Genome Sequencing Center for Infectious Disease"/>
            <person name="Wu L."/>
            <person name="Ma J."/>
        </authorList>
    </citation>
    <scope>NUCLEOTIDE SEQUENCE [LARGE SCALE GENOMIC DNA]</scope>
    <source>
        <strain evidence="26">CECT 7649</strain>
    </source>
</reference>
<evidence type="ECO:0000256" key="1">
    <source>
        <dbReference type="ARBA" id="ARBA00004170"/>
    </source>
</evidence>
<feature type="domain" description="Thioesterase" evidence="24">
    <location>
        <begin position="120"/>
        <end position="174"/>
    </location>
</feature>
<comment type="subcellular location">
    <subcellularLocation>
        <location evidence="3">Cell projection</location>
        <location evidence="3">Ruffle membrane</location>
    </subcellularLocation>
    <subcellularLocation>
        <location evidence="2">Cytoplasm</location>
    </subcellularLocation>
    <subcellularLocation>
        <location evidence="1">Membrane</location>
        <topology evidence="1">Peripheral membrane protein</topology>
    </subcellularLocation>
</comment>
<comment type="similarity">
    <text evidence="15">Belongs to the THEM4/THEM5 thioesterase family.</text>
</comment>
<evidence type="ECO:0000256" key="2">
    <source>
        <dbReference type="ARBA" id="ARBA00004496"/>
    </source>
</evidence>
<dbReference type="Pfam" id="PF03061">
    <property type="entry name" value="4HBT"/>
    <property type="match status" value="1"/>
</dbReference>
<gene>
    <name evidence="25" type="ORF">ACFQSB_02470</name>
</gene>
<keyword evidence="11" id="KW-0472">Membrane</keyword>
<comment type="catalytic activity">
    <reaction evidence="22">
        <text>dodecanoyl-CoA + H2O = dodecanoate + CoA + H(+)</text>
        <dbReference type="Rhea" id="RHEA:30135"/>
        <dbReference type="ChEBI" id="CHEBI:15377"/>
        <dbReference type="ChEBI" id="CHEBI:15378"/>
        <dbReference type="ChEBI" id="CHEBI:18262"/>
        <dbReference type="ChEBI" id="CHEBI:57287"/>
        <dbReference type="ChEBI" id="CHEBI:57375"/>
    </reaction>
    <physiologicalReaction direction="left-to-right" evidence="22">
        <dbReference type="Rhea" id="RHEA:30136"/>
    </physiologicalReaction>
</comment>
<dbReference type="GO" id="GO:0016787">
    <property type="term" value="F:hydrolase activity"/>
    <property type="evidence" value="ECO:0007669"/>
    <property type="project" value="UniProtKB-KW"/>
</dbReference>
<evidence type="ECO:0000256" key="15">
    <source>
        <dbReference type="ARBA" id="ARBA00038456"/>
    </source>
</evidence>
<keyword evidence="5" id="KW-0963">Cytoplasm</keyword>
<dbReference type="PANTHER" id="PTHR12418:SF19">
    <property type="entry name" value="ACYL-COENZYME A THIOESTERASE THEM4"/>
    <property type="match status" value="1"/>
</dbReference>
<evidence type="ECO:0000256" key="10">
    <source>
        <dbReference type="ARBA" id="ARBA00023098"/>
    </source>
</evidence>
<keyword evidence="6" id="KW-0053">Apoptosis</keyword>
<evidence type="ECO:0000313" key="25">
    <source>
        <dbReference type="EMBL" id="MFC7381054.1"/>
    </source>
</evidence>
<dbReference type="Proteomes" id="UP001596496">
    <property type="component" value="Unassembled WGS sequence"/>
</dbReference>
<evidence type="ECO:0000256" key="18">
    <source>
        <dbReference type="ARBA" id="ARBA00043210"/>
    </source>
</evidence>
<protein>
    <recommendedName>
        <fullName evidence="17">Acyl-coenzyme A thioesterase THEM4</fullName>
        <ecNumber evidence="16">3.1.2.2</ecNumber>
    </recommendedName>
    <alternativeName>
        <fullName evidence="18">Thioesterase superfamily member 4</fullName>
    </alternativeName>
</protein>
<dbReference type="CDD" id="cd03443">
    <property type="entry name" value="PaaI_thioesterase"/>
    <property type="match status" value="1"/>
</dbReference>
<dbReference type="InterPro" id="IPR029069">
    <property type="entry name" value="HotDog_dom_sf"/>
</dbReference>
<evidence type="ECO:0000256" key="9">
    <source>
        <dbReference type="ARBA" id="ARBA00022946"/>
    </source>
</evidence>
<evidence type="ECO:0000256" key="11">
    <source>
        <dbReference type="ARBA" id="ARBA00023136"/>
    </source>
</evidence>
<comment type="caution">
    <text evidence="25">The sequence shown here is derived from an EMBL/GenBank/DDBJ whole genome shotgun (WGS) entry which is preliminary data.</text>
</comment>
<keyword evidence="4" id="KW-1003">Cell membrane</keyword>
<keyword evidence="8" id="KW-0276">Fatty acid metabolism</keyword>
<keyword evidence="12" id="KW-0966">Cell projection</keyword>
<evidence type="ECO:0000256" key="14">
    <source>
        <dbReference type="ARBA" id="ARBA00037002"/>
    </source>
</evidence>
<evidence type="ECO:0000256" key="19">
    <source>
        <dbReference type="ARBA" id="ARBA00047588"/>
    </source>
</evidence>
<dbReference type="InterPro" id="IPR052365">
    <property type="entry name" value="THEM4/THEM5_acyl-CoA_thioest"/>
</dbReference>
<organism evidence="25 26">
    <name type="scientific">Sphaerisporangium rhizosphaerae</name>
    <dbReference type="NCBI Taxonomy" id="2269375"/>
    <lineage>
        <taxon>Bacteria</taxon>
        <taxon>Bacillati</taxon>
        <taxon>Actinomycetota</taxon>
        <taxon>Actinomycetes</taxon>
        <taxon>Streptosporangiales</taxon>
        <taxon>Streptosporangiaceae</taxon>
        <taxon>Sphaerisporangium</taxon>
    </lineage>
</organism>
<keyword evidence="9" id="KW-0809">Transit peptide</keyword>
<evidence type="ECO:0000256" key="13">
    <source>
        <dbReference type="ARBA" id="ARBA00035852"/>
    </source>
</evidence>
<comment type="catalytic activity">
    <reaction evidence="20">
        <text>hexadecanoyl-CoA + H2O = hexadecanoate + CoA + H(+)</text>
        <dbReference type="Rhea" id="RHEA:16645"/>
        <dbReference type="ChEBI" id="CHEBI:7896"/>
        <dbReference type="ChEBI" id="CHEBI:15377"/>
        <dbReference type="ChEBI" id="CHEBI:15378"/>
        <dbReference type="ChEBI" id="CHEBI:57287"/>
        <dbReference type="ChEBI" id="CHEBI:57379"/>
        <dbReference type="EC" id="3.1.2.2"/>
    </reaction>
    <physiologicalReaction direction="left-to-right" evidence="20">
        <dbReference type="Rhea" id="RHEA:16646"/>
    </physiologicalReaction>
</comment>
<proteinExistence type="inferred from homology"/>
<dbReference type="PANTHER" id="PTHR12418">
    <property type="entry name" value="ACYL-COENZYME A THIOESTERASE THEM4"/>
    <property type="match status" value="1"/>
</dbReference>
<keyword evidence="7 25" id="KW-0378">Hydrolase</keyword>
<evidence type="ECO:0000256" key="7">
    <source>
        <dbReference type="ARBA" id="ARBA00022801"/>
    </source>
</evidence>
<evidence type="ECO:0000256" key="3">
    <source>
        <dbReference type="ARBA" id="ARBA00004632"/>
    </source>
</evidence>
<name>A0ABW2NV21_9ACTN</name>
<evidence type="ECO:0000256" key="17">
    <source>
        <dbReference type="ARBA" id="ARBA00040123"/>
    </source>
</evidence>
<evidence type="ECO:0000256" key="12">
    <source>
        <dbReference type="ARBA" id="ARBA00023273"/>
    </source>
</evidence>
<evidence type="ECO:0000256" key="20">
    <source>
        <dbReference type="ARBA" id="ARBA00047734"/>
    </source>
</evidence>
<dbReference type="InterPro" id="IPR006683">
    <property type="entry name" value="Thioestr_dom"/>
</dbReference>
<keyword evidence="26" id="KW-1185">Reference proteome</keyword>
<evidence type="ECO:0000259" key="24">
    <source>
        <dbReference type="Pfam" id="PF03061"/>
    </source>
</evidence>
<evidence type="ECO:0000256" key="22">
    <source>
        <dbReference type="ARBA" id="ARBA00048074"/>
    </source>
</evidence>